<dbReference type="SUPFAM" id="SSF53383">
    <property type="entry name" value="PLP-dependent transferases"/>
    <property type="match status" value="1"/>
</dbReference>
<proteinExistence type="inferred from homology"/>
<evidence type="ECO:0000256" key="4">
    <source>
        <dbReference type="PIRNR" id="PIRNR038800"/>
    </source>
</evidence>
<dbReference type="GO" id="GO:0030170">
    <property type="term" value="F:pyridoxal phosphate binding"/>
    <property type="evidence" value="ECO:0007669"/>
    <property type="project" value="InterPro"/>
</dbReference>
<protein>
    <recommendedName>
        <fullName evidence="4">Kynureninase</fullName>
        <ecNumber evidence="4">3.7.1.3</ecNumber>
    </recommendedName>
</protein>
<comment type="subunit">
    <text evidence="4">Homodimer.</text>
</comment>
<accession>A0A7Y9ARY6</accession>
<dbReference type="PIRSF" id="PIRSF038800">
    <property type="entry name" value="KYNU"/>
    <property type="match status" value="1"/>
</dbReference>
<comment type="pathway">
    <text evidence="4">Amino-acid degradation; L-kynurenine degradation; L-alanine and anthranilate from L-kynurenine: step 1/1.</text>
</comment>
<organism evidence="6 7">
    <name type="scientific">Kineococcus aurantiacus</name>
    <dbReference type="NCBI Taxonomy" id="37633"/>
    <lineage>
        <taxon>Bacteria</taxon>
        <taxon>Bacillati</taxon>
        <taxon>Actinomycetota</taxon>
        <taxon>Actinomycetes</taxon>
        <taxon>Kineosporiales</taxon>
        <taxon>Kineosporiaceae</taxon>
        <taxon>Kineococcus</taxon>
    </lineage>
</organism>
<dbReference type="EC" id="3.7.1.3" evidence="4"/>
<dbReference type="GO" id="GO:0005737">
    <property type="term" value="C:cytoplasm"/>
    <property type="evidence" value="ECO:0007669"/>
    <property type="project" value="InterPro"/>
</dbReference>
<evidence type="ECO:0000256" key="2">
    <source>
        <dbReference type="ARBA" id="ARBA00022801"/>
    </source>
</evidence>
<dbReference type="Pfam" id="PF22580">
    <property type="entry name" value="KYNU_C"/>
    <property type="match status" value="1"/>
</dbReference>
<dbReference type="GO" id="GO:0097053">
    <property type="term" value="P:L-kynurenine catabolic process"/>
    <property type="evidence" value="ECO:0007669"/>
    <property type="project" value="UniProtKB-UniPathway"/>
</dbReference>
<dbReference type="GO" id="GO:0019441">
    <property type="term" value="P:L-tryptophan catabolic process to kynurenine"/>
    <property type="evidence" value="ECO:0007669"/>
    <property type="project" value="TreeGrafter"/>
</dbReference>
<evidence type="ECO:0000256" key="3">
    <source>
        <dbReference type="ARBA" id="ARBA00022898"/>
    </source>
</evidence>
<keyword evidence="2 4" id="KW-0378">Hydrolase</keyword>
<dbReference type="GO" id="GO:0043420">
    <property type="term" value="P:anthranilate metabolic process"/>
    <property type="evidence" value="ECO:0007669"/>
    <property type="project" value="TreeGrafter"/>
</dbReference>
<dbReference type="UniPathway" id="UPA00334">
    <property type="reaction ID" value="UER00455"/>
</dbReference>
<evidence type="ECO:0000313" key="7">
    <source>
        <dbReference type="Proteomes" id="UP000521922"/>
    </source>
</evidence>
<dbReference type="UniPathway" id="UPA00253">
    <property type="reaction ID" value="UER00329"/>
</dbReference>
<comment type="catalytic activity">
    <reaction evidence="4">
        <text>L-kynurenine + H2O = anthranilate + L-alanine + H(+)</text>
        <dbReference type="Rhea" id="RHEA:16813"/>
        <dbReference type="ChEBI" id="CHEBI:15377"/>
        <dbReference type="ChEBI" id="CHEBI:15378"/>
        <dbReference type="ChEBI" id="CHEBI:16567"/>
        <dbReference type="ChEBI" id="CHEBI:57959"/>
        <dbReference type="ChEBI" id="CHEBI:57972"/>
        <dbReference type="EC" id="3.7.1.3"/>
    </reaction>
</comment>
<dbReference type="Gene3D" id="3.90.1150.10">
    <property type="entry name" value="Aspartate Aminotransferase, domain 1"/>
    <property type="match status" value="1"/>
</dbReference>
<evidence type="ECO:0000256" key="1">
    <source>
        <dbReference type="ARBA" id="ARBA00022642"/>
    </source>
</evidence>
<dbReference type="Gene3D" id="3.40.640.10">
    <property type="entry name" value="Type I PLP-dependent aspartate aminotransferase-like (Major domain)"/>
    <property type="match status" value="1"/>
</dbReference>
<dbReference type="RefSeq" id="WP_179748399.1">
    <property type="nucleotide sequence ID" value="NZ_BAAAGN010000002.1"/>
</dbReference>
<evidence type="ECO:0000256" key="5">
    <source>
        <dbReference type="SAM" id="MobiDB-lite"/>
    </source>
</evidence>
<dbReference type="PANTHER" id="PTHR14084:SF0">
    <property type="entry name" value="KYNURENINASE"/>
    <property type="match status" value="1"/>
</dbReference>
<comment type="catalytic activity">
    <reaction evidence="4">
        <text>3-hydroxy-L-kynurenine + H2O = 3-hydroxyanthranilate + L-alanine + H(+)</text>
        <dbReference type="Rhea" id="RHEA:25143"/>
        <dbReference type="ChEBI" id="CHEBI:15377"/>
        <dbReference type="ChEBI" id="CHEBI:15378"/>
        <dbReference type="ChEBI" id="CHEBI:36559"/>
        <dbReference type="ChEBI" id="CHEBI:57972"/>
        <dbReference type="ChEBI" id="CHEBI:58125"/>
        <dbReference type="EC" id="3.7.1.3"/>
    </reaction>
</comment>
<dbReference type="EMBL" id="JACCBB010000001">
    <property type="protein sequence ID" value="NYD20644.1"/>
    <property type="molecule type" value="Genomic_DNA"/>
</dbReference>
<keyword evidence="7" id="KW-1185">Reference proteome</keyword>
<dbReference type="GO" id="GO:0030429">
    <property type="term" value="F:kynureninase activity"/>
    <property type="evidence" value="ECO:0007669"/>
    <property type="project" value="UniProtKB-EC"/>
</dbReference>
<comment type="similarity">
    <text evidence="4">Belongs to the kynureninase family.</text>
</comment>
<reference evidence="6 7" key="1">
    <citation type="submission" date="2020-07" db="EMBL/GenBank/DDBJ databases">
        <title>Sequencing the genomes of 1000 actinobacteria strains.</title>
        <authorList>
            <person name="Klenk H.-P."/>
        </authorList>
    </citation>
    <scope>NUCLEOTIDE SEQUENCE [LARGE SCALE GENOMIC DNA]</scope>
    <source>
        <strain evidence="6 7">DSM 7487</strain>
    </source>
</reference>
<comment type="pathway">
    <text evidence="4">Cofactor biosynthesis; NAD(+) biosynthesis; quinolinate from L-kynurenine: step 2/3.</text>
</comment>
<name>A0A7Y9ARY6_9ACTN</name>
<gene>
    <name evidence="6" type="ORF">BJ968_000184</name>
</gene>
<dbReference type="GO" id="GO:0009435">
    <property type="term" value="P:NAD+ biosynthetic process"/>
    <property type="evidence" value="ECO:0007669"/>
    <property type="project" value="UniProtKB-UniPathway"/>
</dbReference>
<sequence>MSTTPDTTGRTTGRAAERARELDAADPLAPFRDEFLLDASAAGVPGVGAYLDGNSLGRPLRRTAAAVEAFVRGEWGGRLIQGWSHDDRVGDGGWMDWPTDLGDLLGRVALGAGPGQTVVADSTTVLFYKLVRAAVDHGLAAGRDEVVADTDNFPTDRFVLEGVAAERGITLRWIETDPAAGITAEQVAAAVGPRTALATFSHVAYRSGHLADARAITSVVHDAGALVLWDLSHSAGSVPLALDAWGVDLAVGCTYKYLNGGPGAPAFAYLAQRHLGVLRQPVQGWMGHADPFAMGRGYQPDPGVRQLISGTPPVVGMVPVRVGLEQLERAGIEAVRAKSLLLTRFALDLADELLAPLGVQVATPREDGARGGHVTLRAGTSGADFREVTRRLWAAGVVPDFRTPDGIRLGLAPLSTRFAEVADGVAALERVVRGAR</sequence>
<comment type="caution">
    <text evidence="6">The sequence shown here is derived from an EMBL/GenBank/DDBJ whole genome shotgun (WGS) entry which is preliminary data.</text>
</comment>
<dbReference type="Proteomes" id="UP000521922">
    <property type="component" value="Unassembled WGS sequence"/>
</dbReference>
<evidence type="ECO:0000313" key="6">
    <source>
        <dbReference type="EMBL" id="NYD20644.1"/>
    </source>
</evidence>
<comment type="function">
    <text evidence="4">Catalyzes the cleavage of L-kynurenine (L-Kyn) and L-3-hydroxykynurenine (L-3OHKyn) into anthranilic acid (AA) and 3-hydroxyanthranilic acid (3-OHAA), respectively.</text>
</comment>
<dbReference type="InterPro" id="IPR015422">
    <property type="entry name" value="PyrdxlP-dep_Trfase_small"/>
</dbReference>
<dbReference type="InterPro" id="IPR015421">
    <property type="entry name" value="PyrdxlP-dep_Trfase_major"/>
</dbReference>
<feature type="region of interest" description="Disordered" evidence="5">
    <location>
        <begin position="1"/>
        <end position="23"/>
    </location>
</feature>
<dbReference type="InterPro" id="IPR010111">
    <property type="entry name" value="Kynureninase"/>
</dbReference>
<keyword evidence="3 4" id="KW-0663">Pyridoxal phosphate</keyword>
<dbReference type="PANTHER" id="PTHR14084">
    <property type="entry name" value="KYNURENINASE"/>
    <property type="match status" value="1"/>
</dbReference>
<keyword evidence="1 4" id="KW-0662">Pyridine nucleotide biosynthesis</keyword>
<comment type="cofactor">
    <cofactor evidence="4">
        <name>pyridoxal 5'-phosphate</name>
        <dbReference type="ChEBI" id="CHEBI:597326"/>
    </cofactor>
</comment>
<dbReference type="InterPro" id="IPR015424">
    <property type="entry name" value="PyrdxlP-dep_Trfase"/>
</dbReference>
<dbReference type="AlphaFoldDB" id="A0A7Y9ARY6"/>